<dbReference type="AlphaFoldDB" id="A0A382V5X3"/>
<evidence type="ECO:0000256" key="1">
    <source>
        <dbReference type="SAM" id="Phobius"/>
    </source>
</evidence>
<sequence>VEGETDASPIGVPFLRAFWLYGIGLLGAMYGAAFVLVYTPWGRTLNIVVPVEFLYIKIVLVIVG</sequence>
<name>A0A382V5X3_9ZZZZ</name>
<protein>
    <submittedName>
        <fullName evidence="2">Uncharacterized protein</fullName>
    </submittedName>
</protein>
<feature type="non-terminal residue" evidence="2">
    <location>
        <position position="64"/>
    </location>
</feature>
<evidence type="ECO:0000313" key="2">
    <source>
        <dbReference type="EMBL" id="SVD41909.1"/>
    </source>
</evidence>
<accession>A0A382V5X3</accession>
<keyword evidence="1" id="KW-0472">Membrane</keyword>
<keyword evidence="1" id="KW-1133">Transmembrane helix</keyword>
<organism evidence="2">
    <name type="scientific">marine metagenome</name>
    <dbReference type="NCBI Taxonomy" id="408172"/>
    <lineage>
        <taxon>unclassified sequences</taxon>
        <taxon>metagenomes</taxon>
        <taxon>ecological metagenomes</taxon>
    </lineage>
</organism>
<dbReference type="EMBL" id="UINC01149434">
    <property type="protein sequence ID" value="SVD41909.1"/>
    <property type="molecule type" value="Genomic_DNA"/>
</dbReference>
<feature type="non-terminal residue" evidence="2">
    <location>
        <position position="1"/>
    </location>
</feature>
<reference evidence="2" key="1">
    <citation type="submission" date="2018-05" db="EMBL/GenBank/DDBJ databases">
        <authorList>
            <person name="Lanie J.A."/>
            <person name="Ng W.-L."/>
            <person name="Kazmierczak K.M."/>
            <person name="Andrzejewski T.M."/>
            <person name="Davidsen T.M."/>
            <person name="Wayne K.J."/>
            <person name="Tettelin H."/>
            <person name="Glass J.I."/>
            <person name="Rusch D."/>
            <person name="Podicherti R."/>
            <person name="Tsui H.-C.T."/>
            <person name="Winkler M.E."/>
        </authorList>
    </citation>
    <scope>NUCLEOTIDE SEQUENCE</scope>
</reference>
<feature type="transmembrane region" description="Helical" evidence="1">
    <location>
        <begin position="45"/>
        <end position="63"/>
    </location>
</feature>
<proteinExistence type="predicted"/>
<gene>
    <name evidence="2" type="ORF">METZ01_LOCUS394763</name>
</gene>
<feature type="transmembrane region" description="Helical" evidence="1">
    <location>
        <begin position="18"/>
        <end position="38"/>
    </location>
</feature>
<keyword evidence="1" id="KW-0812">Transmembrane</keyword>